<dbReference type="InterPro" id="IPR011993">
    <property type="entry name" value="PH-like_dom_sf"/>
</dbReference>
<feature type="compositionally biased region" description="Pro residues" evidence="1">
    <location>
        <begin position="189"/>
        <end position="199"/>
    </location>
</feature>
<dbReference type="AlphaFoldDB" id="A0A0M9VQM3"/>
<evidence type="ECO:0000259" key="2">
    <source>
        <dbReference type="Pfam" id="PF07933"/>
    </source>
</evidence>
<dbReference type="Gene3D" id="2.30.29.30">
    <property type="entry name" value="Pleckstrin-homology domain (PH domain)/Phosphotyrosine-binding domain (PTB)"/>
    <property type="match status" value="1"/>
</dbReference>
<feature type="region of interest" description="Disordered" evidence="1">
    <location>
        <begin position="129"/>
        <end position="199"/>
    </location>
</feature>
<dbReference type="PANTHER" id="PTHR12847">
    <property type="entry name" value="ATP-BINDING CASSETTE ABC TRANSPORTER-RELATED"/>
    <property type="match status" value="1"/>
</dbReference>
<name>A0A0M9VQM3_9BASI</name>
<dbReference type="GO" id="GO:0006897">
    <property type="term" value="P:endocytosis"/>
    <property type="evidence" value="ECO:0007669"/>
    <property type="project" value="InterPro"/>
</dbReference>
<sequence>MSVLFRVRECHVYRVPPRKSNAGYRASEWGDTSKPLWSGRLCVMELEDRCEIRLEDGSTGELFAACPYDISGKSVEAVLDSSRYFVLRVESEDEDGNKRHAYIGVGFIERSESFDFTVALQDWTRRQKSSQVASREDDQAAQPSPYILAGARRDFSLQDGETMRIQIPGKGAGASFPKAQDKPATGFVLPPPPPGRRPA</sequence>
<proteinExistence type="predicted"/>
<dbReference type="EMBL" id="LGAV01000002">
    <property type="protein sequence ID" value="KOS15669.1"/>
    <property type="molecule type" value="Genomic_DNA"/>
</dbReference>
<organism evidence="3 4">
    <name type="scientific">Malassezia pachydermatis</name>
    <dbReference type="NCBI Taxonomy" id="77020"/>
    <lineage>
        <taxon>Eukaryota</taxon>
        <taxon>Fungi</taxon>
        <taxon>Dikarya</taxon>
        <taxon>Basidiomycota</taxon>
        <taxon>Ustilaginomycotina</taxon>
        <taxon>Malasseziomycetes</taxon>
        <taxon>Malasseziales</taxon>
        <taxon>Malasseziaceae</taxon>
        <taxon>Malassezia</taxon>
    </lineage>
</organism>
<evidence type="ECO:0000313" key="4">
    <source>
        <dbReference type="Proteomes" id="UP000037751"/>
    </source>
</evidence>
<evidence type="ECO:0000313" key="3">
    <source>
        <dbReference type="EMBL" id="KOS15669.1"/>
    </source>
</evidence>
<dbReference type="VEuPathDB" id="FungiDB:Malapachy_2167"/>
<comment type="caution">
    <text evidence="3">The sequence shown here is derived from an EMBL/GenBank/DDBJ whole genome shotgun (WGS) entry which is preliminary data.</text>
</comment>
<dbReference type="Pfam" id="PF07933">
    <property type="entry name" value="DUF1681"/>
    <property type="match status" value="1"/>
</dbReference>
<dbReference type="PANTHER" id="PTHR12847:SF9">
    <property type="entry name" value="NECAP-LIKE PROTEIN CG9132"/>
    <property type="match status" value="1"/>
</dbReference>
<dbReference type="CDD" id="cd13228">
    <property type="entry name" value="PHear_NECAP"/>
    <property type="match status" value="1"/>
</dbReference>
<reference evidence="3 4" key="1">
    <citation type="submission" date="2015-07" db="EMBL/GenBank/DDBJ databases">
        <title>Draft Genome Sequence of Malassezia furfur CBS1878 and Malassezia pachydermatis CBS1879.</title>
        <authorList>
            <person name="Triana S."/>
            <person name="Ohm R."/>
            <person name="Gonzalez A."/>
            <person name="DeCock H."/>
            <person name="Restrepo S."/>
            <person name="Celis A."/>
        </authorList>
    </citation>
    <scope>NUCLEOTIDE SEQUENCE [LARGE SCALE GENOMIC DNA]</scope>
    <source>
        <strain evidence="3 4">CBS 1879</strain>
    </source>
</reference>
<feature type="domain" description="NECAP PHear" evidence="2">
    <location>
        <begin position="2"/>
        <end position="167"/>
    </location>
</feature>
<keyword evidence="4" id="KW-1185">Reference proteome</keyword>
<dbReference type="SUPFAM" id="SSF50729">
    <property type="entry name" value="PH domain-like"/>
    <property type="match status" value="1"/>
</dbReference>
<evidence type="ECO:0000256" key="1">
    <source>
        <dbReference type="SAM" id="MobiDB-lite"/>
    </source>
</evidence>
<dbReference type="STRING" id="77020.A0A0M9VQM3"/>
<dbReference type="InterPro" id="IPR012466">
    <property type="entry name" value="NECAP_PHear"/>
</dbReference>
<dbReference type="GO" id="GO:0030125">
    <property type="term" value="C:clathrin vesicle coat"/>
    <property type="evidence" value="ECO:0007669"/>
    <property type="project" value="TreeGrafter"/>
</dbReference>
<dbReference type="GeneID" id="28728534"/>
<protein>
    <submittedName>
        <fullName evidence="3">Adaptin ear-binding coat-associated protein 1 necap-1</fullName>
    </submittedName>
</protein>
<dbReference type="OrthoDB" id="10265489at2759"/>
<gene>
    <name evidence="3" type="ORF">Malapachy_2167</name>
</gene>
<dbReference type="Proteomes" id="UP000037751">
    <property type="component" value="Unassembled WGS sequence"/>
</dbReference>
<accession>A0A0M9VQM3</accession>
<dbReference type="RefSeq" id="XP_017993301.1">
    <property type="nucleotide sequence ID" value="XM_018136659.1"/>
</dbReference>